<keyword evidence="4" id="KW-1185">Reference proteome</keyword>
<feature type="region of interest" description="Disordered" evidence="1">
    <location>
        <begin position="31"/>
        <end position="75"/>
    </location>
</feature>
<dbReference type="RefSeq" id="WP_046089984.1">
    <property type="nucleotide sequence ID" value="NZ_LAKD02000147.1"/>
</dbReference>
<evidence type="ECO:0000256" key="1">
    <source>
        <dbReference type="SAM" id="MobiDB-lite"/>
    </source>
</evidence>
<evidence type="ECO:0008006" key="5">
    <source>
        <dbReference type="Google" id="ProtNLM"/>
    </source>
</evidence>
<sequence>MSIRHTTKARRGAVATALAAALALAVAGCGSGDGDGDGDKKPDGAADRTSTAAKNDGDEQEPAADSSKTIGEMKGPGGVVVTLHSAVRDDGGFVTVNATVTNRGSRLFNAIDWRSKETEVKSLSSVSGASLVDEKGKKRYLVLRDTDGQCLCTTGLSGIKPNESRPLFAQFPAPPKSVKELDFQIPTMPSVSVTLSG</sequence>
<dbReference type="OrthoDB" id="4334774at2"/>
<organism evidence="3 4">
    <name type="scientific">Streptomyces antioxidans</name>
    <dbReference type="NCBI Taxonomy" id="1507734"/>
    <lineage>
        <taxon>Bacteria</taxon>
        <taxon>Bacillati</taxon>
        <taxon>Actinomycetota</taxon>
        <taxon>Actinomycetes</taxon>
        <taxon>Kitasatosporales</taxon>
        <taxon>Streptomycetaceae</taxon>
        <taxon>Streptomyces</taxon>
    </lineage>
</organism>
<proteinExistence type="predicted"/>
<comment type="caution">
    <text evidence="3">The sequence shown here is derived from an EMBL/GenBank/DDBJ whole genome shotgun (WGS) entry which is preliminary data.</text>
</comment>
<evidence type="ECO:0000313" key="4">
    <source>
        <dbReference type="Proteomes" id="UP000033615"/>
    </source>
</evidence>
<evidence type="ECO:0000256" key="2">
    <source>
        <dbReference type="SAM" id="SignalP"/>
    </source>
</evidence>
<dbReference type="PROSITE" id="PS51257">
    <property type="entry name" value="PROKAR_LIPOPROTEIN"/>
    <property type="match status" value="1"/>
</dbReference>
<name>A0A1V4CTU5_9ACTN</name>
<accession>A0A1V4CTU5</accession>
<feature type="signal peptide" evidence="2">
    <location>
        <begin position="1"/>
        <end position="27"/>
    </location>
</feature>
<feature type="chain" id="PRO_5039718424" description="Secreted protein" evidence="2">
    <location>
        <begin position="28"/>
        <end position="197"/>
    </location>
</feature>
<gene>
    <name evidence="3" type="ORF">VT50_0236615</name>
</gene>
<protein>
    <recommendedName>
        <fullName evidence="5">Secreted protein</fullName>
    </recommendedName>
</protein>
<evidence type="ECO:0000313" key="3">
    <source>
        <dbReference type="EMBL" id="OPF70485.1"/>
    </source>
</evidence>
<keyword evidence="2" id="KW-0732">Signal</keyword>
<reference evidence="3" key="1">
    <citation type="submission" date="2016-12" db="EMBL/GenBank/DDBJ databases">
        <title>Genome sequence of Streptomyces antioxidans MUSC 164.</title>
        <authorList>
            <person name="Lee L.-H."/>
            <person name="Ser H.-L."/>
        </authorList>
    </citation>
    <scope>NUCLEOTIDE SEQUENCE [LARGE SCALE GENOMIC DNA]</scope>
    <source>
        <strain evidence="3">MUSC 164</strain>
    </source>
</reference>
<dbReference type="Proteomes" id="UP000033615">
    <property type="component" value="Unassembled WGS sequence"/>
</dbReference>
<dbReference type="EMBL" id="LAKD02000147">
    <property type="protein sequence ID" value="OPF70485.1"/>
    <property type="molecule type" value="Genomic_DNA"/>
</dbReference>
<feature type="compositionally biased region" description="Basic and acidic residues" evidence="1">
    <location>
        <begin position="37"/>
        <end position="46"/>
    </location>
</feature>
<dbReference type="AlphaFoldDB" id="A0A1V4CTU5"/>